<dbReference type="GO" id="GO:1901135">
    <property type="term" value="P:carbohydrate derivative metabolic process"/>
    <property type="evidence" value="ECO:0007669"/>
    <property type="project" value="UniProtKB-ARBA"/>
</dbReference>
<evidence type="ECO:0000259" key="4">
    <source>
        <dbReference type="PROSITE" id="PS52009"/>
    </source>
</evidence>
<reference evidence="5 6" key="1">
    <citation type="submission" date="2020-01" db="EMBL/GenBank/DDBJ databases">
        <title>Sphingomonas sp. strain CSW-10.</title>
        <authorList>
            <person name="Chen W.-M."/>
        </authorList>
    </citation>
    <scope>NUCLEOTIDE SEQUENCE [LARGE SCALE GENOMIC DNA]</scope>
    <source>
        <strain evidence="5 6">CSW-10</strain>
    </source>
</reference>
<dbReference type="PANTHER" id="PTHR13170">
    <property type="entry name" value="O-GLCNACASE"/>
    <property type="match status" value="1"/>
</dbReference>
<keyword evidence="6" id="KW-1185">Reference proteome</keyword>
<dbReference type="InterPro" id="IPR051822">
    <property type="entry name" value="Glycosyl_Hydrolase_84"/>
</dbReference>
<proteinExistence type="inferred from homology"/>
<dbReference type="PROSITE" id="PS52009">
    <property type="entry name" value="GH84"/>
    <property type="match status" value="1"/>
</dbReference>
<evidence type="ECO:0000313" key="5">
    <source>
        <dbReference type="EMBL" id="QJQ33039.1"/>
    </source>
</evidence>
<comment type="similarity">
    <text evidence="3">Belongs to the glycosyl hydrolase 84 family.</text>
</comment>
<dbReference type="SUPFAM" id="SSF51445">
    <property type="entry name" value="(Trans)glycosidases"/>
    <property type="match status" value="1"/>
</dbReference>
<name>A0A6M4AYA7_9SPHN</name>
<dbReference type="InterPro" id="IPR017853">
    <property type="entry name" value="GH"/>
</dbReference>
<dbReference type="InterPro" id="IPR011496">
    <property type="entry name" value="O-GlcNAcase_cat"/>
</dbReference>
<dbReference type="Pfam" id="PF07555">
    <property type="entry name" value="NAGidase"/>
    <property type="match status" value="1"/>
</dbReference>
<dbReference type="KEGG" id="slan:GV829_11790"/>
<dbReference type="PANTHER" id="PTHR13170:SF16">
    <property type="entry name" value="PROTEIN O-GLCNACASE"/>
    <property type="match status" value="1"/>
</dbReference>
<dbReference type="Gene3D" id="3.20.20.80">
    <property type="entry name" value="Glycosidases"/>
    <property type="match status" value="1"/>
</dbReference>
<feature type="domain" description="GH84" evidence="4">
    <location>
        <begin position="2"/>
        <end position="274"/>
    </location>
</feature>
<gene>
    <name evidence="5" type="ORF">GV829_11790</name>
</gene>
<protein>
    <submittedName>
        <fullName evidence="5">Hyaluronidase</fullName>
    </submittedName>
</protein>
<accession>A0A6M4AYA7</accession>
<dbReference type="Proteomes" id="UP000503018">
    <property type="component" value="Chromosome"/>
</dbReference>
<evidence type="ECO:0000256" key="1">
    <source>
        <dbReference type="ARBA" id="ARBA00022801"/>
    </source>
</evidence>
<organism evidence="5 6">
    <name type="scientific">Sphingomonas lacunae</name>
    <dbReference type="NCBI Taxonomy" id="2698828"/>
    <lineage>
        <taxon>Bacteria</taxon>
        <taxon>Pseudomonadati</taxon>
        <taxon>Pseudomonadota</taxon>
        <taxon>Alphaproteobacteria</taxon>
        <taxon>Sphingomonadales</taxon>
        <taxon>Sphingomonadaceae</taxon>
        <taxon>Sphingomonas</taxon>
    </lineage>
</organism>
<dbReference type="AlphaFoldDB" id="A0A6M4AYA7"/>
<dbReference type="RefSeq" id="WP_169946903.1">
    <property type="nucleotide sequence ID" value="NZ_CP053015.1"/>
</dbReference>
<evidence type="ECO:0000256" key="2">
    <source>
        <dbReference type="ARBA" id="ARBA00023295"/>
    </source>
</evidence>
<evidence type="ECO:0000313" key="6">
    <source>
        <dbReference type="Proteomes" id="UP000503018"/>
    </source>
</evidence>
<evidence type="ECO:0000256" key="3">
    <source>
        <dbReference type="PROSITE-ProRule" id="PRU01353"/>
    </source>
</evidence>
<dbReference type="GO" id="GO:0015929">
    <property type="term" value="F:hexosaminidase activity"/>
    <property type="evidence" value="ECO:0007669"/>
    <property type="project" value="UniProtKB-ARBA"/>
</dbReference>
<sequence>MSSLGIIEGYFGRSWSWHDRRDVVTRLAPAGYRFFHYAPKLDAKLRRQWQLPYTRDELDELACFAGHCSDLGVRFGIGLTPYGAHLDFSKAAQDSLKAKIAQLDTIGIDDLAILFDDMDGDVPDLAARQAEVTAFTIDHSRAESMFLCPSYYSDDPLLDRVFGARPEHYLEDLGRLVDPSVSIYWTGEEVCSREYGAGHLRNVTERLGRKPAIWDNYPVNDGPRMSRFLHLRAFTGRPAILSDMVSHHAINPMSQPTLGCIAALTLPMAYAAGDDYAYSKAFFEAARSVCGETLAQMLQANLLTFNDSGLDRMSEESRTALAIKYAAIDHPAAREVCEWLAEGYAITGEMLQTQ</sequence>
<keyword evidence="1 3" id="KW-0378">Hydrolase</keyword>
<dbReference type="EMBL" id="CP053015">
    <property type="protein sequence ID" value="QJQ33039.1"/>
    <property type="molecule type" value="Genomic_DNA"/>
</dbReference>
<feature type="active site" description="Proton donor" evidence="3">
    <location>
        <position position="117"/>
    </location>
</feature>
<keyword evidence="2 3" id="KW-0326">Glycosidase</keyword>